<organism evidence="1 2">
    <name type="scientific">Exophiala bonariae</name>
    <dbReference type="NCBI Taxonomy" id="1690606"/>
    <lineage>
        <taxon>Eukaryota</taxon>
        <taxon>Fungi</taxon>
        <taxon>Dikarya</taxon>
        <taxon>Ascomycota</taxon>
        <taxon>Pezizomycotina</taxon>
        <taxon>Eurotiomycetes</taxon>
        <taxon>Chaetothyriomycetidae</taxon>
        <taxon>Chaetothyriales</taxon>
        <taxon>Herpotrichiellaceae</taxon>
        <taxon>Exophiala</taxon>
    </lineage>
</organism>
<evidence type="ECO:0000313" key="1">
    <source>
        <dbReference type="EMBL" id="KAK5042906.1"/>
    </source>
</evidence>
<evidence type="ECO:0008006" key="3">
    <source>
        <dbReference type="Google" id="ProtNLM"/>
    </source>
</evidence>
<proteinExistence type="predicted"/>
<dbReference type="GeneID" id="89980169"/>
<keyword evidence="2" id="KW-1185">Reference proteome</keyword>
<reference evidence="1 2" key="1">
    <citation type="submission" date="2023-08" db="EMBL/GenBank/DDBJ databases">
        <title>Black Yeasts Isolated from many extreme environments.</title>
        <authorList>
            <person name="Coleine C."/>
            <person name="Stajich J.E."/>
            <person name="Selbmann L."/>
        </authorList>
    </citation>
    <scope>NUCLEOTIDE SEQUENCE [LARGE SCALE GENOMIC DNA]</scope>
    <source>
        <strain evidence="1 2">CCFEE 5792</strain>
    </source>
</reference>
<evidence type="ECO:0000313" key="2">
    <source>
        <dbReference type="Proteomes" id="UP001358417"/>
    </source>
</evidence>
<dbReference type="RefSeq" id="XP_064699798.1">
    <property type="nucleotide sequence ID" value="XM_064855547.1"/>
</dbReference>
<sequence>MGHEPDLDIHIGGNSTFLTINVTLSDDGEMGNVSLGGLPFMSALLPTEASRRSTTFGPMRTSRLTTSTSSAKSSLLMASTTTRSVATSTIAPLGFTTQPSSTPSLPPITMTNPTIGGIGDAFPFTNTSSASSASLIIVILRTLFG</sequence>
<dbReference type="AlphaFoldDB" id="A0AAV9MRX7"/>
<protein>
    <recommendedName>
        <fullName evidence="3">REJ domain-containing protein</fullName>
    </recommendedName>
</protein>
<dbReference type="Proteomes" id="UP001358417">
    <property type="component" value="Unassembled WGS sequence"/>
</dbReference>
<gene>
    <name evidence="1" type="ORF">LTR84_012022</name>
</gene>
<name>A0AAV9MRX7_9EURO</name>
<accession>A0AAV9MRX7</accession>
<comment type="caution">
    <text evidence="1">The sequence shown here is derived from an EMBL/GenBank/DDBJ whole genome shotgun (WGS) entry which is preliminary data.</text>
</comment>
<dbReference type="EMBL" id="JAVRRD010000069">
    <property type="protein sequence ID" value="KAK5042906.1"/>
    <property type="molecule type" value="Genomic_DNA"/>
</dbReference>